<reference evidence="1 2" key="1">
    <citation type="journal article" date="2012" name="J. Bacteriol.">
        <title>Complete genome sequences of Methylophaga sp. strain JAM1 and Methylophaga sp. strain JAM7.</title>
        <authorList>
            <person name="Villeneuve C."/>
            <person name="Martineau C."/>
            <person name="Mauffrey F."/>
            <person name="Villemur R."/>
        </authorList>
    </citation>
    <scope>NUCLEOTIDE SEQUENCE [LARGE SCALE GENOMIC DNA]</scope>
    <source>
        <strain evidence="1 2">JAM7</strain>
    </source>
</reference>
<proteinExistence type="predicted"/>
<evidence type="ECO:0000313" key="1">
    <source>
        <dbReference type="EMBL" id="AFJ02225.1"/>
    </source>
</evidence>
<dbReference type="KEGG" id="mec:Q7C_1068"/>
<dbReference type="Proteomes" id="UP000009145">
    <property type="component" value="Chromosome"/>
</dbReference>
<protein>
    <submittedName>
        <fullName evidence="1">Uncharacterized protein</fullName>
    </submittedName>
</protein>
<gene>
    <name evidence="1" type="ordered locus">Q7C_1068</name>
</gene>
<dbReference type="AlphaFoldDB" id="I1YH32"/>
<dbReference type="STRING" id="754477.Q7C_1068"/>
<sequence>MENGRSDPISGTWHRKPPFLSAYREAVINVDDGFFISPILCMTHHIAP</sequence>
<accession>I1YH32</accession>
<dbReference type="HOGENOM" id="CLU_3154717_0_0_6"/>
<dbReference type="PATRIC" id="fig|754477.3.peg.1049"/>
<keyword evidence="2" id="KW-1185">Reference proteome</keyword>
<dbReference type="EMBL" id="CP003380">
    <property type="protein sequence ID" value="AFJ02225.1"/>
    <property type="molecule type" value="Genomic_DNA"/>
</dbReference>
<evidence type="ECO:0000313" key="2">
    <source>
        <dbReference type="Proteomes" id="UP000009145"/>
    </source>
</evidence>
<organism evidence="1 2">
    <name type="scientific">Methylophaga frappieri (strain ATCC BAA-2434 / DSM 25690 / JAM7)</name>
    <dbReference type="NCBI Taxonomy" id="754477"/>
    <lineage>
        <taxon>Bacteria</taxon>
        <taxon>Pseudomonadati</taxon>
        <taxon>Pseudomonadota</taxon>
        <taxon>Gammaproteobacteria</taxon>
        <taxon>Thiotrichales</taxon>
        <taxon>Piscirickettsiaceae</taxon>
        <taxon>Methylophaga</taxon>
    </lineage>
</organism>
<name>I1YH32_METFJ</name>